<dbReference type="SUPFAM" id="SSF55874">
    <property type="entry name" value="ATPase domain of HSP90 chaperone/DNA topoisomerase II/histidine kinase"/>
    <property type="match status" value="1"/>
</dbReference>
<evidence type="ECO:0000256" key="3">
    <source>
        <dbReference type="ARBA" id="ARBA00012438"/>
    </source>
</evidence>
<dbReference type="InterPro" id="IPR004358">
    <property type="entry name" value="Sig_transdc_His_kin-like_C"/>
</dbReference>
<dbReference type="GO" id="GO:0005886">
    <property type="term" value="C:plasma membrane"/>
    <property type="evidence" value="ECO:0007669"/>
    <property type="project" value="UniProtKB-SubCell"/>
</dbReference>
<dbReference type="CDD" id="cd06225">
    <property type="entry name" value="HAMP"/>
    <property type="match status" value="1"/>
</dbReference>
<keyword evidence="6 18" id="KW-0808">Transferase</keyword>
<dbReference type="Proteomes" id="UP000568050">
    <property type="component" value="Unassembled WGS sequence"/>
</dbReference>
<organism evidence="18 19">
    <name type="scientific">Helcobacillus massiliensis</name>
    <dbReference type="NCBI Taxonomy" id="521392"/>
    <lineage>
        <taxon>Bacteria</taxon>
        <taxon>Bacillati</taxon>
        <taxon>Actinomycetota</taxon>
        <taxon>Actinomycetes</taxon>
        <taxon>Micrococcales</taxon>
        <taxon>Dermabacteraceae</taxon>
        <taxon>Helcobacillus</taxon>
    </lineage>
</organism>
<comment type="catalytic activity">
    <reaction evidence="1">
        <text>ATP + protein L-histidine = ADP + protein N-phospho-L-histidine.</text>
        <dbReference type="EC" id="2.7.13.3"/>
    </reaction>
</comment>
<name>A0A839QPR9_9MICO</name>
<dbReference type="SUPFAM" id="SSF158472">
    <property type="entry name" value="HAMP domain-like"/>
    <property type="match status" value="1"/>
</dbReference>
<evidence type="ECO:0000256" key="6">
    <source>
        <dbReference type="ARBA" id="ARBA00022679"/>
    </source>
</evidence>
<dbReference type="SMART" id="SM00387">
    <property type="entry name" value="HATPase_c"/>
    <property type="match status" value="1"/>
</dbReference>
<gene>
    <name evidence="18" type="ORF">FHX50_000230</name>
</gene>
<reference evidence="18 19" key="1">
    <citation type="submission" date="2020-08" db="EMBL/GenBank/DDBJ databases">
        <title>Sequencing the genomes of 1000 actinobacteria strains.</title>
        <authorList>
            <person name="Klenk H.-P."/>
        </authorList>
    </citation>
    <scope>NUCLEOTIDE SEQUENCE [LARGE SCALE GENOMIC DNA]</scope>
    <source>
        <strain evidence="18 19">DSM 23040</strain>
    </source>
</reference>
<keyword evidence="4" id="KW-1003">Cell membrane</keyword>
<comment type="caution">
    <text evidence="18">The sequence shown here is derived from an EMBL/GenBank/DDBJ whole genome shotgun (WGS) entry which is preliminary data.</text>
</comment>
<evidence type="ECO:0000256" key="1">
    <source>
        <dbReference type="ARBA" id="ARBA00000085"/>
    </source>
</evidence>
<dbReference type="InterPro" id="IPR005467">
    <property type="entry name" value="His_kinase_dom"/>
</dbReference>
<sequence>MVSDIEQESSAPLGRSGRRHYPHWPLSVRVAVITLVLSTIAITAVGGYLSTVIADGLYDQRRDLVFEQTELARSSLTRELRSSVGSSPGERQDSVAQFIQSLRTEEHGPLSSAALLPVDEESTMSTISTDRAVMDYVDPELRGQLSGSTGSIVHRNVKLKDGTPGMLTAVRISVPGSGSFDLVMLYSFAEEQNTLSFMRPVLLTGGAVIMLLLLGITIIIARMLKTPLGRVANAAERIADGDLDYRIDVRGGDELATVGTSFNRMAESLQEKITDLTELSHVQHRFVSDVSHELRTPLTTIKMAASVLDAEKDSFSPTIRRTTQLLTDQVNRFDHMLADLLEISRHDAGAAILDEREENLSDVARSTVELLKPIADEADSAFCVKWHKEPILLQMDFRRMERIVRNLLVNALEHAEGGPVAVETASNEKCAAIIVQDFGVGISEESARHVFSRFWRADPARSRTLGGAGLGLSIAAEDAHLHGAWLEAWGQEGRGAVFRLTLPKTPDASVDDSPLALRRSWELPDDGEWVGTPREIG</sequence>
<evidence type="ECO:0000256" key="13">
    <source>
        <dbReference type="ARBA" id="ARBA00023136"/>
    </source>
</evidence>
<dbReference type="GO" id="GO:0000155">
    <property type="term" value="F:phosphorelay sensor kinase activity"/>
    <property type="evidence" value="ECO:0007669"/>
    <property type="project" value="InterPro"/>
</dbReference>
<evidence type="ECO:0000313" key="19">
    <source>
        <dbReference type="Proteomes" id="UP000568050"/>
    </source>
</evidence>
<evidence type="ECO:0000256" key="15">
    <source>
        <dbReference type="SAM" id="Phobius"/>
    </source>
</evidence>
<evidence type="ECO:0000256" key="9">
    <source>
        <dbReference type="ARBA" id="ARBA00022777"/>
    </source>
</evidence>
<dbReference type="CDD" id="cd00082">
    <property type="entry name" value="HisKA"/>
    <property type="match status" value="1"/>
</dbReference>
<dbReference type="PANTHER" id="PTHR45528:SF1">
    <property type="entry name" value="SENSOR HISTIDINE KINASE CPXA"/>
    <property type="match status" value="1"/>
</dbReference>
<dbReference type="PANTHER" id="PTHR45528">
    <property type="entry name" value="SENSOR HISTIDINE KINASE CPXA"/>
    <property type="match status" value="1"/>
</dbReference>
<dbReference type="PROSITE" id="PS50109">
    <property type="entry name" value="HIS_KIN"/>
    <property type="match status" value="1"/>
</dbReference>
<dbReference type="AlphaFoldDB" id="A0A839QPR9"/>
<dbReference type="GO" id="GO:0005524">
    <property type="term" value="F:ATP binding"/>
    <property type="evidence" value="ECO:0007669"/>
    <property type="project" value="UniProtKB-KW"/>
</dbReference>
<dbReference type="Gene3D" id="3.30.565.10">
    <property type="entry name" value="Histidine kinase-like ATPase, C-terminal domain"/>
    <property type="match status" value="1"/>
</dbReference>
<dbReference type="EC" id="2.7.13.3" evidence="3"/>
<feature type="domain" description="HAMP" evidence="17">
    <location>
        <begin position="222"/>
        <end position="274"/>
    </location>
</feature>
<proteinExistence type="predicted"/>
<dbReference type="SUPFAM" id="SSF47384">
    <property type="entry name" value="Homodimeric domain of signal transducing histidine kinase"/>
    <property type="match status" value="1"/>
</dbReference>
<evidence type="ECO:0000259" key="17">
    <source>
        <dbReference type="PROSITE" id="PS50885"/>
    </source>
</evidence>
<keyword evidence="19" id="KW-1185">Reference proteome</keyword>
<dbReference type="Pfam" id="PF02518">
    <property type="entry name" value="HATPase_c"/>
    <property type="match status" value="1"/>
</dbReference>
<keyword evidence="10" id="KW-0067">ATP-binding</keyword>
<keyword evidence="12" id="KW-0902">Two-component regulatory system</keyword>
<dbReference type="Gene3D" id="1.10.287.130">
    <property type="match status" value="1"/>
</dbReference>
<feature type="transmembrane region" description="Helical" evidence="15">
    <location>
        <begin position="201"/>
        <end position="221"/>
    </location>
</feature>
<dbReference type="NCBIfam" id="NF040691">
    <property type="entry name" value="MtrAB_MtrB"/>
    <property type="match status" value="1"/>
</dbReference>
<dbReference type="PRINTS" id="PR00344">
    <property type="entry name" value="BCTRLSENSOR"/>
</dbReference>
<evidence type="ECO:0000256" key="2">
    <source>
        <dbReference type="ARBA" id="ARBA00004651"/>
    </source>
</evidence>
<evidence type="ECO:0000259" key="16">
    <source>
        <dbReference type="PROSITE" id="PS50109"/>
    </source>
</evidence>
<dbReference type="InterPro" id="IPR003660">
    <property type="entry name" value="HAMP_dom"/>
</dbReference>
<evidence type="ECO:0000256" key="5">
    <source>
        <dbReference type="ARBA" id="ARBA00022553"/>
    </source>
</evidence>
<dbReference type="RefSeq" id="WP_183373667.1">
    <property type="nucleotide sequence ID" value="NZ_CBCSFZ010000003.1"/>
</dbReference>
<keyword evidence="13 15" id="KW-0472">Membrane</keyword>
<evidence type="ECO:0000256" key="12">
    <source>
        <dbReference type="ARBA" id="ARBA00023012"/>
    </source>
</evidence>
<dbReference type="InterPro" id="IPR036890">
    <property type="entry name" value="HATPase_C_sf"/>
</dbReference>
<evidence type="ECO:0000256" key="8">
    <source>
        <dbReference type="ARBA" id="ARBA00022741"/>
    </source>
</evidence>
<dbReference type="FunFam" id="1.10.287.130:FF:000010">
    <property type="entry name" value="Two-component sensor histidine kinase"/>
    <property type="match status" value="1"/>
</dbReference>
<evidence type="ECO:0000256" key="10">
    <source>
        <dbReference type="ARBA" id="ARBA00022840"/>
    </source>
</evidence>
<dbReference type="InterPro" id="IPR003594">
    <property type="entry name" value="HATPase_dom"/>
</dbReference>
<accession>A0A839QPR9</accession>
<evidence type="ECO:0000256" key="14">
    <source>
        <dbReference type="ARBA" id="ARBA00035305"/>
    </source>
</evidence>
<dbReference type="EMBL" id="JACHWP010000001">
    <property type="protein sequence ID" value="MBB3021982.1"/>
    <property type="molecule type" value="Genomic_DNA"/>
</dbReference>
<dbReference type="InterPro" id="IPR047669">
    <property type="entry name" value="MtrAB_MtrB"/>
</dbReference>
<dbReference type="PROSITE" id="PS50885">
    <property type="entry name" value="HAMP"/>
    <property type="match status" value="1"/>
</dbReference>
<evidence type="ECO:0000256" key="11">
    <source>
        <dbReference type="ARBA" id="ARBA00022989"/>
    </source>
</evidence>
<keyword evidence="8" id="KW-0547">Nucleotide-binding</keyword>
<dbReference type="SMART" id="SM00388">
    <property type="entry name" value="HisKA"/>
    <property type="match status" value="1"/>
</dbReference>
<evidence type="ECO:0000313" key="18">
    <source>
        <dbReference type="EMBL" id="MBB3021982.1"/>
    </source>
</evidence>
<dbReference type="InterPro" id="IPR050398">
    <property type="entry name" value="HssS/ArlS-like"/>
</dbReference>
<dbReference type="Pfam" id="PF00512">
    <property type="entry name" value="HisKA"/>
    <property type="match status" value="1"/>
</dbReference>
<evidence type="ECO:0000256" key="7">
    <source>
        <dbReference type="ARBA" id="ARBA00022692"/>
    </source>
</evidence>
<keyword evidence="7 15" id="KW-0812">Transmembrane</keyword>
<feature type="domain" description="Histidine kinase" evidence="16">
    <location>
        <begin position="289"/>
        <end position="506"/>
    </location>
</feature>
<dbReference type="SMART" id="SM00304">
    <property type="entry name" value="HAMP"/>
    <property type="match status" value="1"/>
</dbReference>
<keyword evidence="9 18" id="KW-0418">Kinase</keyword>
<dbReference type="FunFam" id="3.30.565.10:FF:000013">
    <property type="entry name" value="Two-component sensor histidine kinase"/>
    <property type="match status" value="1"/>
</dbReference>
<dbReference type="InterPro" id="IPR003661">
    <property type="entry name" value="HisK_dim/P_dom"/>
</dbReference>
<dbReference type="Pfam" id="PF00672">
    <property type="entry name" value="HAMP"/>
    <property type="match status" value="1"/>
</dbReference>
<feature type="transmembrane region" description="Helical" evidence="15">
    <location>
        <begin position="30"/>
        <end position="54"/>
    </location>
</feature>
<protein>
    <recommendedName>
        <fullName evidence="14">Sensor histidine kinase MtrB</fullName>
        <ecNumber evidence="3">2.7.13.3</ecNumber>
    </recommendedName>
</protein>
<keyword evidence="5" id="KW-0597">Phosphoprotein</keyword>
<evidence type="ECO:0000256" key="4">
    <source>
        <dbReference type="ARBA" id="ARBA00022475"/>
    </source>
</evidence>
<keyword evidence="11 15" id="KW-1133">Transmembrane helix</keyword>
<comment type="subcellular location">
    <subcellularLocation>
        <location evidence="2">Cell membrane</location>
        <topology evidence="2">Multi-pass membrane protein</topology>
    </subcellularLocation>
</comment>
<dbReference type="Gene3D" id="6.10.340.10">
    <property type="match status" value="1"/>
</dbReference>
<dbReference type="InterPro" id="IPR036097">
    <property type="entry name" value="HisK_dim/P_sf"/>
</dbReference>